<dbReference type="GO" id="GO:0004553">
    <property type="term" value="F:hydrolase activity, hydrolyzing O-glycosyl compounds"/>
    <property type="evidence" value="ECO:0007669"/>
    <property type="project" value="InterPro"/>
</dbReference>
<gene>
    <name evidence="3" type="ORF">DW839_15270</name>
    <name evidence="2" type="ORF">DWW02_13850</name>
</gene>
<dbReference type="Gene3D" id="2.40.40.10">
    <property type="entry name" value="RlpA-like domain"/>
    <property type="match status" value="1"/>
</dbReference>
<evidence type="ECO:0000313" key="5">
    <source>
        <dbReference type="Proteomes" id="UP000284543"/>
    </source>
</evidence>
<dbReference type="SUPFAM" id="SSF50685">
    <property type="entry name" value="Barwin-like endoglucanases"/>
    <property type="match status" value="1"/>
</dbReference>
<reference evidence="4 5" key="1">
    <citation type="submission" date="2018-08" db="EMBL/GenBank/DDBJ databases">
        <title>A genome reference for cultivated species of the human gut microbiota.</title>
        <authorList>
            <person name="Zou Y."/>
            <person name="Xue W."/>
            <person name="Luo G."/>
        </authorList>
    </citation>
    <scope>NUCLEOTIDE SEQUENCE [LARGE SCALE GENOMIC DNA]</scope>
    <source>
        <strain evidence="2 5">AF14-18</strain>
        <strain evidence="3 4">AM35-14</strain>
    </source>
</reference>
<dbReference type="InterPro" id="IPR010611">
    <property type="entry name" value="3D_dom"/>
</dbReference>
<accession>A0A412Z5Y1</accession>
<dbReference type="EMBL" id="QSHZ01000015">
    <property type="protein sequence ID" value="RHC55278.1"/>
    <property type="molecule type" value="Genomic_DNA"/>
</dbReference>
<dbReference type="Proteomes" id="UP000283975">
    <property type="component" value="Unassembled WGS sequence"/>
</dbReference>
<dbReference type="AlphaFoldDB" id="A0A412Z5Y1"/>
<evidence type="ECO:0000313" key="3">
    <source>
        <dbReference type="EMBL" id="RHC55278.1"/>
    </source>
</evidence>
<sequence>MCRRIFLSVLFFTAVLLLKVDFFDSYALPLKGDIEVQTADGSNTVEAPGIIVIQDTISGEGGLETEGVQDIKDDRINKAAQEKQADTDVPLQASSQGTAGEESCGMFEITGYCSCELCTGENHFTKSGTAPRPDYTVAADPDVFPLGSRIRIGEIIYLVEDTGASIKGNVVDIYYETHEEAVANGRYEAEVFLIRGM</sequence>
<dbReference type="Pfam" id="PF06725">
    <property type="entry name" value="3D"/>
    <property type="match status" value="1"/>
</dbReference>
<feature type="domain" description="3D" evidence="1">
    <location>
        <begin position="136"/>
        <end position="191"/>
    </location>
</feature>
<dbReference type="RefSeq" id="WP_118018753.1">
    <property type="nucleotide sequence ID" value="NZ_CAUFHZ010000105.1"/>
</dbReference>
<evidence type="ECO:0000313" key="2">
    <source>
        <dbReference type="EMBL" id="RGV75385.1"/>
    </source>
</evidence>
<dbReference type="CDD" id="cd14667">
    <property type="entry name" value="3D_containing_proteins"/>
    <property type="match status" value="1"/>
</dbReference>
<organism evidence="2 5">
    <name type="scientific">Enterocloster bolteae</name>
    <dbReference type="NCBI Taxonomy" id="208479"/>
    <lineage>
        <taxon>Bacteria</taxon>
        <taxon>Bacillati</taxon>
        <taxon>Bacillota</taxon>
        <taxon>Clostridia</taxon>
        <taxon>Lachnospirales</taxon>
        <taxon>Lachnospiraceae</taxon>
        <taxon>Enterocloster</taxon>
    </lineage>
</organism>
<protein>
    <recommendedName>
        <fullName evidence="1">3D domain-containing protein</fullName>
    </recommendedName>
</protein>
<dbReference type="GO" id="GO:0019867">
    <property type="term" value="C:outer membrane"/>
    <property type="evidence" value="ECO:0007669"/>
    <property type="project" value="InterPro"/>
</dbReference>
<evidence type="ECO:0000259" key="1">
    <source>
        <dbReference type="Pfam" id="PF06725"/>
    </source>
</evidence>
<dbReference type="InterPro" id="IPR036908">
    <property type="entry name" value="RlpA-like_sf"/>
</dbReference>
<dbReference type="GO" id="GO:0009254">
    <property type="term" value="P:peptidoglycan turnover"/>
    <property type="evidence" value="ECO:0007669"/>
    <property type="project" value="InterPro"/>
</dbReference>
<dbReference type="EMBL" id="QRZM01000005">
    <property type="protein sequence ID" value="RGV75385.1"/>
    <property type="molecule type" value="Genomic_DNA"/>
</dbReference>
<proteinExistence type="predicted"/>
<dbReference type="Proteomes" id="UP000284543">
    <property type="component" value="Unassembled WGS sequence"/>
</dbReference>
<dbReference type="InterPro" id="IPR059180">
    <property type="entry name" value="3D_YorM"/>
</dbReference>
<evidence type="ECO:0000313" key="4">
    <source>
        <dbReference type="Proteomes" id="UP000283975"/>
    </source>
</evidence>
<name>A0A412Z5Y1_9FIRM</name>
<comment type="caution">
    <text evidence="2">The sequence shown here is derived from an EMBL/GenBank/DDBJ whole genome shotgun (WGS) entry which is preliminary data.</text>
</comment>